<protein>
    <submittedName>
        <fullName evidence="8">AAA family ATPase</fullName>
    </submittedName>
</protein>
<reference evidence="8 9" key="1">
    <citation type="submission" date="2019-07" db="EMBL/GenBank/DDBJ databases">
        <title>Draft genome sequences of 15 bacterial species constituting the stable defined intestinal microbiota of the GM15 gnotobiotic mouse model.</title>
        <authorList>
            <person name="Elie C."/>
            <person name="Mathieu A."/>
            <person name="Saliou A."/>
            <person name="Darnaud M."/>
            <person name="Leulier F."/>
            <person name="Tamellini A."/>
        </authorList>
    </citation>
    <scope>NUCLEOTIDE SEQUENCE [LARGE SCALE GENOMIC DNA]</scope>
    <source>
        <strain evidence="9">ASF 502</strain>
    </source>
</reference>
<evidence type="ECO:0000256" key="2">
    <source>
        <dbReference type="ARBA" id="ARBA00022801"/>
    </source>
</evidence>
<feature type="compositionally biased region" description="Basic and acidic residues" evidence="6">
    <location>
        <begin position="621"/>
        <end position="653"/>
    </location>
</feature>
<dbReference type="GO" id="GO:0043138">
    <property type="term" value="F:3'-5' DNA helicase activity"/>
    <property type="evidence" value="ECO:0007669"/>
    <property type="project" value="TreeGrafter"/>
</dbReference>
<name>A0A9X5H5I9_9FIRM</name>
<dbReference type="PROSITE" id="PS51198">
    <property type="entry name" value="UVRD_HELICASE_ATP_BIND"/>
    <property type="match status" value="1"/>
</dbReference>
<dbReference type="PANTHER" id="PTHR11070">
    <property type="entry name" value="UVRD / RECB / PCRA DNA HELICASE FAMILY MEMBER"/>
    <property type="match status" value="1"/>
</dbReference>
<dbReference type="InterPro" id="IPR000212">
    <property type="entry name" value="DNA_helicase_UvrD/REP"/>
</dbReference>
<accession>A0A9X5H5I9</accession>
<keyword evidence="4 5" id="KW-0067">ATP-binding</keyword>
<gene>
    <name evidence="8" type="ORF">FMM80_15790</name>
</gene>
<dbReference type="InterPro" id="IPR027417">
    <property type="entry name" value="P-loop_NTPase"/>
</dbReference>
<dbReference type="GO" id="GO:0016787">
    <property type="term" value="F:hydrolase activity"/>
    <property type="evidence" value="ECO:0007669"/>
    <property type="project" value="UniProtKB-UniRule"/>
</dbReference>
<feature type="compositionally biased region" description="Polar residues" evidence="6">
    <location>
        <begin position="322"/>
        <end position="333"/>
    </location>
</feature>
<dbReference type="Proteomes" id="UP000474104">
    <property type="component" value="Unassembled WGS sequence"/>
</dbReference>
<evidence type="ECO:0000256" key="1">
    <source>
        <dbReference type="ARBA" id="ARBA00022741"/>
    </source>
</evidence>
<keyword evidence="3 5" id="KW-0347">Helicase</keyword>
<evidence type="ECO:0000256" key="3">
    <source>
        <dbReference type="ARBA" id="ARBA00022806"/>
    </source>
</evidence>
<dbReference type="PANTHER" id="PTHR11070:SF17">
    <property type="entry name" value="DNA HELICASE IV"/>
    <property type="match status" value="1"/>
</dbReference>
<dbReference type="InterPro" id="IPR014016">
    <property type="entry name" value="UvrD-like_ATP-bd"/>
</dbReference>
<organism evidence="8 9">
    <name type="scientific">Schaedlerella arabinosiphila</name>
    <dbReference type="NCBI Taxonomy" id="2044587"/>
    <lineage>
        <taxon>Bacteria</taxon>
        <taxon>Bacillati</taxon>
        <taxon>Bacillota</taxon>
        <taxon>Clostridia</taxon>
        <taxon>Lachnospirales</taxon>
        <taxon>Lachnospiraceae</taxon>
        <taxon>Schaedlerella</taxon>
    </lineage>
</organism>
<evidence type="ECO:0000256" key="5">
    <source>
        <dbReference type="PROSITE-ProRule" id="PRU00560"/>
    </source>
</evidence>
<feature type="binding site" evidence="5">
    <location>
        <begin position="219"/>
        <end position="226"/>
    </location>
    <ligand>
        <name>ATP</name>
        <dbReference type="ChEBI" id="CHEBI:30616"/>
    </ligand>
</feature>
<dbReference type="GO" id="GO:0005829">
    <property type="term" value="C:cytosol"/>
    <property type="evidence" value="ECO:0007669"/>
    <property type="project" value="TreeGrafter"/>
</dbReference>
<dbReference type="AlphaFoldDB" id="A0A9X5H5I9"/>
<evidence type="ECO:0000313" key="9">
    <source>
        <dbReference type="Proteomes" id="UP000474104"/>
    </source>
</evidence>
<dbReference type="GO" id="GO:0000725">
    <property type="term" value="P:recombinational repair"/>
    <property type="evidence" value="ECO:0007669"/>
    <property type="project" value="TreeGrafter"/>
</dbReference>
<keyword evidence="2 5" id="KW-0378">Hydrolase</keyword>
<feature type="region of interest" description="Disordered" evidence="6">
    <location>
        <begin position="320"/>
        <end position="341"/>
    </location>
</feature>
<comment type="caution">
    <text evidence="8">The sequence shown here is derived from an EMBL/GenBank/DDBJ whole genome shotgun (WGS) entry which is preliminary data.</text>
</comment>
<feature type="domain" description="UvrD-like helicase ATP-binding" evidence="7">
    <location>
        <begin position="198"/>
        <end position="566"/>
    </location>
</feature>
<dbReference type="Pfam" id="PF00580">
    <property type="entry name" value="UvrD-helicase"/>
    <property type="match status" value="1"/>
</dbReference>
<feature type="region of interest" description="Disordered" evidence="6">
    <location>
        <begin position="621"/>
        <end position="660"/>
    </location>
</feature>
<evidence type="ECO:0000259" key="7">
    <source>
        <dbReference type="PROSITE" id="PS51198"/>
    </source>
</evidence>
<dbReference type="OrthoDB" id="9787585at2"/>
<dbReference type="GO" id="GO:0003677">
    <property type="term" value="F:DNA binding"/>
    <property type="evidence" value="ECO:0007669"/>
    <property type="project" value="InterPro"/>
</dbReference>
<dbReference type="Gene3D" id="3.40.50.300">
    <property type="entry name" value="P-loop containing nucleotide triphosphate hydrolases"/>
    <property type="match status" value="4"/>
</dbReference>
<keyword evidence="1 5" id="KW-0547">Nucleotide-binding</keyword>
<dbReference type="SUPFAM" id="SSF52540">
    <property type="entry name" value="P-loop containing nucleoside triphosphate hydrolases"/>
    <property type="match status" value="1"/>
</dbReference>
<dbReference type="EMBL" id="VIRB01000095">
    <property type="protein sequence ID" value="NDO70042.1"/>
    <property type="molecule type" value="Genomic_DNA"/>
</dbReference>
<evidence type="ECO:0000256" key="4">
    <source>
        <dbReference type="ARBA" id="ARBA00022840"/>
    </source>
</evidence>
<proteinExistence type="predicted"/>
<dbReference type="GO" id="GO:0005524">
    <property type="term" value="F:ATP binding"/>
    <property type="evidence" value="ECO:0007669"/>
    <property type="project" value="UniProtKB-UniRule"/>
</dbReference>
<evidence type="ECO:0000256" key="6">
    <source>
        <dbReference type="SAM" id="MobiDB-lite"/>
    </source>
</evidence>
<sequence>MSAGTEFLAVVMEKLRGRIRELDETIEFVQKDIEGMHEYYWENYTEMDQYGYENFDNSQALLTQINANQENLNMRRRLKRMLDSPFFGRVDFTYDGDDEAETFHIGIGNFSEKRGGIPLIYDWRAPVSGLFYDYDRGPASYEAPSGRMHGEISSKWQYKIRGGRMIYEFESDMKIDDDILKQELGTNSDTQLKNIVRTIQKEQNAIIRNTKDKVLVIQGAAGSGKTSVALHRIAYLLYHDRENLRSSNILVLSPNSVFSDYISHILPELGEENIREMSLDLFAYRELKDTVADCEDRYHQIERQIREVWAGRSAPAYRNMGTEGSIQEQSDSSLLPEETDGDHHNAEACYRWKQSKEFVQCVEGFLVELEDRLVDFQDVEYKGMEKKAEEILKLFYYKFSGVPLLSRMDAVMECFVDEYETLHDKTLPEEELLVIRERFESLYVTTDLYVIYNWLLEDSGYPALRDVPAEKRFLKYEDVYPLLYLKYRLLTGAARRNIRHLVIDEMQDYSYLQYVILGLLFPCNMTILGDRAQTVDQEPMDVLTFLPEIFGRKIRCIEMKKSYRNTAEIAEYAGKITGIEGVEYFQRHGKAVEEGRLASREEALDEVLRQVRLIRLEAEAAGEERGTDERREMPGAEEMRGASKAGPTREKSSGESGSEIEYENAAVLTMTEEEAIDAYNYLKERREDVYYIDRDSSLFQKGITVTTFYLAKGLEFDQVFVLGGEKESPLFQQFRYICATRALHELYVYDFGA</sequence>
<dbReference type="RefSeq" id="WP_004077542.1">
    <property type="nucleotide sequence ID" value="NZ_VIRB01000095.1"/>
</dbReference>
<evidence type="ECO:0000313" key="8">
    <source>
        <dbReference type="EMBL" id="NDO70042.1"/>
    </source>
</evidence>